<dbReference type="EMBL" id="JAGKSP010000016">
    <property type="protein sequence ID" value="MBP3966252.1"/>
    <property type="molecule type" value="Genomic_DNA"/>
</dbReference>
<evidence type="ECO:0000313" key="8">
    <source>
        <dbReference type="EMBL" id="MBP3966252.1"/>
    </source>
</evidence>
<comment type="similarity">
    <text evidence="6 7">Belongs to the class I-like SAM-binding methyltransferase superfamily. C5-methyltransferase family.</text>
</comment>
<sequence>MLRSCLSILVSENVKNELPVVIDLFSGCGGLAFGFKSAGYKILHGVEIMKAAINTASYNLYWRDGLDAKHHWGDITELNPELFKKDIGESGCIVIGGPPCQAYSQIGRAKLKSLGEDRKHTNDSRGFLFQDFLRFALELDARAIVMENVPEAVDYGGLNVPQHVCDILEENNYQACWTILNAADFGVPQVRERIFVFAVKKNVTTQTLNLPTPTHSSQDSKAVQGQLRRKKIFESKSFRIPNIADSNLPNWVTVRDAVSDLPSLFPTAKSKYHLYKPNIQLFYNSEASTDYQRLMRNWFGRGQKSVTGHGYRRTERDFPIFERMRPGDDYRDASIIAEEMLDEVCRAESVDRNLDVGIYENLRQSIVPPYDREKFHTKWKKMPPDKPAHTLVAHLSTDTYSHLHPWEPRGISVREAARLQSFPDGFLFQCNMGDAFKQIGNAVPPLLSKAIALAMRKNLLNYDE</sequence>
<evidence type="ECO:0000256" key="5">
    <source>
        <dbReference type="ARBA" id="ARBA00022747"/>
    </source>
</evidence>
<dbReference type="PROSITE" id="PS51679">
    <property type="entry name" value="SAM_MT_C5"/>
    <property type="match status" value="1"/>
</dbReference>
<feature type="active site" evidence="6">
    <location>
        <position position="100"/>
    </location>
</feature>
<evidence type="ECO:0000256" key="6">
    <source>
        <dbReference type="PROSITE-ProRule" id="PRU01016"/>
    </source>
</evidence>
<dbReference type="NCBIfam" id="TIGR00675">
    <property type="entry name" value="dcm"/>
    <property type="match status" value="1"/>
</dbReference>
<dbReference type="InterPro" id="IPR001525">
    <property type="entry name" value="C5_MeTfrase"/>
</dbReference>
<dbReference type="Gene3D" id="3.40.50.150">
    <property type="entry name" value="Vaccinia Virus protein VP39"/>
    <property type="match status" value="1"/>
</dbReference>
<keyword evidence="4 6" id="KW-0949">S-adenosyl-L-methionine</keyword>
<evidence type="ECO:0000256" key="1">
    <source>
        <dbReference type="ARBA" id="ARBA00011975"/>
    </source>
</evidence>
<dbReference type="InterPro" id="IPR031303">
    <property type="entry name" value="C5_meth_CS"/>
</dbReference>
<dbReference type="PANTHER" id="PTHR10629">
    <property type="entry name" value="CYTOSINE-SPECIFIC METHYLTRANSFERASE"/>
    <property type="match status" value="1"/>
</dbReference>
<accession>A0ABS5CK52</accession>
<dbReference type="Gene3D" id="3.90.120.10">
    <property type="entry name" value="DNA Methylase, subunit A, domain 2"/>
    <property type="match status" value="1"/>
</dbReference>
<evidence type="ECO:0000256" key="2">
    <source>
        <dbReference type="ARBA" id="ARBA00022603"/>
    </source>
</evidence>
<keyword evidence="5" id="KW-0680">Restriction system</keyword>
<dbReference type="GO" id="GO:0032259">
    <property type="term" value="P:methylation"/>
    <property type="evidence" value="ECO:0007669"/>
    <property type="project" value="UniProtKB-KW"/>
</dbReference>
<evidence type="ECO:0000256" key="7">
    <source>
        <dbReference type="RuleBase" id="RU000416"/>
    </source>
</evidence>
<dbReference type="Pfam" id="PF00145">
    <property type="entry name" value="DNA_methylase"/>
    <property type="match status" value="1"/>
</dbReference>
<dbReference type="PANTHER" id="PTHR10629:SF52">
    <property type="entry name" value="DNA (CYTOSINE-5)-METHYLTRANSFERASE 1"/>
    <property type="match status" value="1"/>
</dbReference>
<dbReference type="PRINTS" id="PR00105">
    <property type="entry name" value="C5METTRFRASE"/>
</dbReference>
<evidence type="ECO:0000313" key="9">
    <source>
        <dbReference type="Proteomes" id="UP000673394"/>
    </source>
</evidence>
<protein>
    <recommendedName>
        <fullName evidence="1">DNA (cytosine-5-)-methyltransferase</fullName>
        <ecNumber evidence="1">2.1.1.37</ecNumber>
    </recommendedName>
</protein>
<dbReference type="InterPro" id="IPR029063">
    <property type="entry name" value="SAM-dependent_MTases_sf"/>
</dbReference>
<evidence type="ECO:0000256" key="4">
    <source>
        <dbReference type="ARBA" id="ARBA00022691"/>
    </source>
</evidence>
<keyword evidence="3 6" id="KW-0808">Transferase</keyword>
<proteinExistence type="inferred from homology"/>
<reference evidence="8 9" key="1">
    <citation type="submission" date="2021-04" db="EMBL/GenBank/DDBJ databases">
        <title>Paenibacillus sp. DLE-14 whole genome sequence.</title>
        <authorList>
            <person name="Ham Y.J."/>
        </authorList>
    </citation>
    <scope>NUCLEOTIDE SEQUENCE [LARGE SCALE GENOMIC DNA]</scope>
    <source>
        <strain evidence="8 9">DLE-14</strain>
    </source>
</reference>
<keyword evidence="9" id="KW-1185">Reference proteome</keyword>
<dbReference type="GO" id="GO:0008168">
    <property type="term" value="F:methyltransferase activity"/>
    <property type="evidence" value="ECO:0007669"/>
    <property type="project" value="UniProtKB-KW"/>
</dbReference>
<evidence type="ECO:0000256" key="3">
    <source>
        <dbReference type="ARBA" id="ARBA00022679"/>
    </source>
</evidence>
<dbReference type="InterPro" id="IPR050390">
    <property type="entry name" value="C5-Methyltransferase"/>
</dbReference>
<dbReference type="PROSITE" id="PS00095">
    <property type="entry name" value="C5_MTASE_2"/>
    <property type="match status" value="1"/>
</dbReference>
<dbReference type="Proteomes" id="UP000673394">
    <property type="component" value="Unassembled WGS sequence"/>
</dbReference>
<organism evidence="8 9">
    <name type="scientific">Paenibacillus lignilyticus</name>
    <dbReference type="NCBI Taxonomy" id="1172615"/>
    <lineage>
        <taxon>Bacteria</taxon>
        <taxon>Bacillati</taxon>
        <taxon>Bacillota</taxon>
        <taxon>Bacilli</taxon>
        <taxon>Bacillales</taxon>
        <taxon>Paenibacillaceae</taxon>
        <taxon>Paenibacillus</taxon>
    </lineage>
</organism>
<dbReference type="SUPFAM" id="SSF53335">
    <property type="entry name" value="S-adenosyl-L-methionine-dependent methyltransferases"/>
    <property type="match status" value="1"/>
</dbReference>
<gene>
    <name evidence="8" type="ORF">I8J30_26465</name>
</gene>
<name>A0ABS5CK52_9BACL</name>
<keyword evidence="2 6" id="KW-0489">Methyltransferase</keyword>
<dbReference type="EC" id="2.1.1.37" evidence="1"/>
<comment type="caution">
    <text evidence="8">The sequence shown here is derived from an EMBL/GenBank/DDBJ whole genome shotgun (WGS) entry which is preliminary data.</text>
</comment>